<evidence type="ECO:0000256" key="1">
    <source>
        <dbReference type="ARBA" id="ARBA00004651"/>
    </source>
</evidence>
<keyword evidence="3 7" id="KW-0812">Transmembrane</keyword>
<evidence type="ECO:0000256" key="3">
    <source>
        <dbReference type="ARBA" id="ARBA00022692"/>
    </source>
</evidence>
<keyword evidence="6" id="KW-0175">Coiled coil</keyword>
<proteinExistence type="predicted"/>
<keyword evidence="4 7" id="KW-1133">Transmembrane helix</keyword>
<dbReference type="RefSeq" id="WP_064545708.1">
    <property type="nucleotide sequence ID" value="NZ_LXEQ01000045.1"/>
</dbReference>
<feature type="transmembrane region" description="Helical" evidence="7">
    <location>
        <begin position="42"/>
        <end position="60"/>
    </location>
</feature>
<keyword evidence="5 7" id="KW-0472">Membrane</keyword>
<dbReference type="Gene3D" id="3.30.1890.10">
    <property type="entry name" value="FepE-like"/>
    <property type="match status" value="1"/>
</dbReference>
<keyword evidence="10" id="KW-1185">Reference proteome</keyword>
<comment type="caution">
    <text evidence="9">The sequence shown here is derived from an EMBL/GenBank/DDBJ whole genome shotgun (WGS) entry which is preliminary data.</text>
</comment>
<dbReference type="Proteomes" id="UP000078407">
    <property type="component" value="Unassembled WGS sequence"/>
</dbReference>
<dbReference type="Pfam" id="PF02706">
    <property type="entry name" value="Wzz"/>
    <property type="match status" value="1"/>
</dbReference>
<evidence type="ECO:0000256" key="2">
    <source>
        <dbReference type="ARBA" id="ARBA00022475"/>
    </source>
</evidence>
<evidence type="ECO:0000256" key="4">
    <source>
        <dbReference type="ARBA" id="ARBA00022989"/>
    </source>
</evidence>
<dbReference type="EMBL" id="LXEQ01000045">
    <property type="protein sequence ID" value="OAT26569.1"/>
    <property type="molecule type" value="Genomic_DNA"/>
</dbReference>
<dbReference type="PANTHER" id="PTHR32309">
    <property type="entry name" value="TYROSINE-PROTEIN KINASE"/>
    <property type="match status" value="1"/>
</dbReference>
<feature type="coiled-coil region" evidence="6">
    <location>
        <begin position="282"/>
        <end position="309"/>
    </location>
</feature>
<keyword evidence="2" id="KW-1003">Cell membrane</keyword>
<organism evidence="9 10">
    <name type="scientific">Buttiauxella ferragutiae ATCC 51602</name>
    <dbReference type="NCBI Taxonomy" id="1354252"/>
    <lineage>
        <taxon>Bacteria</taxon>
        <taxon>Pseudomonadati</taxon>
        <taxon>Pseudomonadota</taxon>
        <taxon>Gammaproteobacteria</taxon>
        <taxon>Enterobacterales</taxon>
        <taxon>Enterobacteriaceae</taxon>
        <taxon>Buttiauxella</taxon>
    </lineage>
</organism>
<gene>
    <name evidence="9" type="ORF">M976_02730</name>
</gene>
<protein>
    <submittedName>
        <fullName evidence="9">Ferric enterobactin uptake protein</fullName>
    </submittedName>
</protein>
<dbReference type="SUPFAM" id="SSF160355">
    <property type="entry name" value="Bacterial polysaccharide co-polymerase-like"/>
    <property type="match status" value="1"/>
</dbReference>
<accession>A0ABX2W6P3</accession>
<evidence type="ECO:0000313" key="10">
    <source>
        <dbReference type="Proteomes" id="UP000078407"/>
    </source>
</evidence>
<feature type="transmembrane region" description="Helical" evidence="7">
    <location>
        <begin position="338"/>
        <end position="357"/>
    </location>
</feature>
<evidence type="ECO:0000256" key="6">
    <source>
        <dbReference type="SAM" id="Coils"/>
    </source>
</evidence>
<feature type="domain" description="Polysaccharide chain length determinant N-terminal" evidence="8">
    <location>
        <begin position="24"/>
        <end position="122"/>
    </location>
</feature>
<evidence type="ECO:0000259" key="8">
    <source>
        <dbReference type="Pfam" id="PF02706"/>
    </source>
</evidence>
<reference evidence="9 10" key="1">
    <citation type="submission" date="2016-04" db="EMBL/GenBank/DDBJ databases">
        <title>ATOL: Assembling a taxonomically balanced genome-scale reconstruction of the evolutionary history of the Enterobacteriaceae.</title>
        <authorList>
            <person name="Plunkett G.III."/>
            <person name="Neeno-Eckwall E.C."/>
            <person name="Glasner J.D."/>
            <person name="Perna N.T."/>
        </authorList>
    </citation>
    <scope>NUCLEOTIDE SEQUENCE [LARGE SCALE GENOMIC DNA]</scope>
    <source>
        <strain evidence="9 10">ATCC 51602</strain>
    </source>
</reference>
<dbReference type="InterPro" id="IPR003856">
    <property type="entry name" value="LPS_length_determ_N"/>
</dbReference>
<dbReference type="PANTHER" id="PTHR32309:SF13">
    <property type="entry name" value="FERRIC ENTEROBACTIN TRANSPORT PROTEIN FEPE"/>
    <property type="match status" value="1"/>
</dbReference>
<dbReference type="NCBIfam" id="NF007699">
    <property type="entry name" value="PRK10381.1"/>
    <property type="match status" value="1"/>
</dbReference>
<evidence type="ECO:0000313" key="9">
    <source>
        <dbReference type="EMBL" id="OAT26569.1"/>
    </source>
</evidence>
<dbReference type="InterPro" id="IPR050445">
    <property type="entry name" value="Bact_polysacc_biosynth/exp"/>
</dbReference>
<evidence type="ECO:0000256" key="7">
    <source>
        <dbReference type="SAM" id="Phobius"/>
    </source>
</evidence>
<evidence type="ECO:0000256" key="5">
    <source>
        <dbReference type="ARBA" id="ARBA00023136"/>
    </source>
</evidence>
<name>A0ABX2W6P3_9ENTR</name>
<sequence>MSSIEVKANQSENVFPYQCPPHREEIDLLEILATLFAARKQIVVIMFLFALAGLAASFLIPQKWTSQAIVTKSEKKQVIELTHSVTNMAALGVDVKVEVDSIYNTFLKMFDSQELRGEFLAQSPYVKALLDNKEVNKSELNRAITIVSGNFKSQNNSDPKNTDSAPYSSWTLSFTAPYANDAQQLLENYIQFIVAKVKKKVMEDLKNSIDLKISTEKSKLALERAYLENQHHIKVQRLVYSLQVANAAGIKKPVYSNGQSVKDDPDYSVALGADGLTEKLKIEKSINDVAELNAQLQNSEHLLTQLKAIHLGDVNFTPYTYQMQPSLPVKKDGPGKSLIIVLAALLGLLVASGTVLVRHAMGNRMEKEQLI</sequence>
<comment type="subcellular location">
    <subcellularLocation>
        <location evidence="1">Cell membrane</location>
        <topology evidence="1">Multi-pass membrane protein</topology>
    </subcellularLocation>
</comment>